<name>A0A8D8SYL3_9HEMI</name>
<protein>
    <submittedName>
        <fullName evidence="1">Uncharacterized protein</fullName>
    </submittedName>
</protein>
<reference evidence="1" key="1">
    <citation type="submission" date="2021-05" db="EMBL/GenBank/DDBJ databases">
        <authorList>
            <person name="Alioto T."/>
            <person name="Alioto T."/>
            <person name="Gomez Garrido J."/>
        </authorList>
    </citation>
    <scope>NUCLEOTIDE SEQUENCE</scope>
</reference>
<sequence length="122" mass="14021">MRPYQRARTLLTRSTARQMPPAVTSAVVPLFTTITTKTQTKKLNEIKSAVSSIFTTTVKTRQWTVENSAVTTPRWTTKIEPKIQRKSTATRFTITNRKRTINEFSDETPRIVETQIAIKHTR</sequence>
<evidence type="ECO:0000313" key="1">
    <source>
        <dbReference type="EMBL" id="CAG6676319.1"/>
    </source>
</evidence>
<organism evidence="1">
    <name type="scientific">Cacopsylla melanoneura</name>
    <dbReference type="NCBI Taxonomy" id="428564"/>
    <lineage>
        <taxon>Eukaryota</taxon>
        <taxon>Metazoa</taxon>
        <taxon>Ecdysozoa</taxon>
        <taxon>Arthropoda</taxon>
        <taxon>Hexapoda</taxon>
        <taxon>Insecta</taxon>
        <taxon>Pterygota</taxon>
        <taxon>Neoptera</taxon>
        <taxon>Paraneoptera</taxon>
        <taxon>Hemiptera</taxon>
        <taxon>Sternorrhyncha</taxon>
        <taxon>Psylloidea</taxon>
        <taxon>Psyllidae</taxon>
        <taxon>Psyllinae</taxon>
        <taxon>Cacopsylla</taxon>
    </lineage>
</organism>
<proteinExistence type="predicted"/>
<dbReference type="AlphaFoldDB" id="A0A8D8SYL3"/>
<accession>A0A8D8SYL3</accession>
<dbReference type="EMBL" id="HBUF01239405">
    <property type="protein sequence ID" value="CAG6676319.1"/>
    <property type="molecule type" value="Transcribed_RNA"/>
</dbReference>